<dbReference type="AlphaFoldDB" id="A0A4Z2D3C2"/>
<protein>
    <submittedName>
        <fullName evidence="6">EF-hand calcium-binding domain-containing protein 6</fullName>
    </submittedName>
</protein>
<keyword evidence="2" id="KW-0677">Repeat</keyword>
<name>A0A4Z2D3C2_SCHJA</name>
<evidence type="ECO:0000256" key="1">
    <source>
        <dbReference type="ARBA" id="ARBA00022553"/>
    </source>
</evidence>
<dbReference type="PANTHER" id="PTHR20875:SF5">
    <property type="entry name" value="EF-HAND DOMAIN-CONTAINING PROTEIN"/>
    <property type="match status" value="1"/>
</dbReference>
<dbReference type="InterPro" id="IPR011992">
    <property type="entry name" value="EF-hand-dom_pair"/>
</dbReference>
<gene>
    <name evidence="6" type="ORF">EWB00_004943</name>
</gene>
<dbReference type="PANTHER" id="PTHR20875">
    <property type="entry name" value="EF-HAND CALCIUM-BINDING DOMAIN-CONTAINING PROTEIN 6-RELATED"/>
    <property type="match status" value="1"/>
</dbReference>
<dbReference type="Proteomes" id="UP000311919">
    <property type="component" value="Unassembled WGS sequence"/>
</dbReference>
<dbReference type="OrthoDB" id="26525at2759"/>
<dbReference type="InterPro" id="IPR015070">
    <property type="entry name" value="EF_hand_DJBP"/>
</dbReference>
<dbReference type="InterPro" id="IPR052603">
    <property type="entry name" value="EFCB6"/>
</dbReference>
<dbReference type="EMBL" id="SKCS01000327">
    <property type="protein sequence ID" value="TNN11001.1"/>
    <property type="molecule type" value="Genomic_DNA"/>
</dbReference>
<dbReference type="Gene3D" id="1.10.238.10">
    <property type="entry name" value="EF-hand"/>
    <property type="match status" value="3"/>
</dbReference>
<reference evidence="6 7" key="1">
    <citation type="submission" date="2019-03" db="EMBL/GenBank/DDBJ databases">
        <title>An improved genome assembly of the fluke Schistosoma japonicum.</title>
        <authorList>
            <person name="Hu W."/>
            <person name="Luo F."/>
            <person name="Yin M."/>
            <person name="Mo X."/>
            <person name="Sun C."/>
            <person name="Wu Q."/>
            <person name="Zhu B."/>
            <person name="Xiang M."/>
            <person name="Wang J."/>
            <person name="Wang Y."/>
            <person name="Zhang T."/>
            <person name="Xu B."/>
            <person name="Zheng H."/>
            <person name="Feng Z."/>
        </authorList>
    </citation>
    <scope>NUCLEOTIDE SEQUENCE [LARGE SCALE GENOMIC DNA]</scope>
    <source>
        <strain evidence="6">HuSjv2</strain>
        <tissue evidence="6">Worms</tissue>
    </source>
</reference>
<evidence type="ECO:0000256" key="2">
    <source>
        <dbReference type="ARBA" id="ARBA00022737"/>
    </source>
</evidence>
<keyword evidence="7" id="KW-1185">Reference proteome</keyword>
<dbReference type="GO" id="GO:0005509">
    <property type="term" value="F:calcium ion binding"/>
    <property type="evidence" value="ECO:0007669"/>
    <property type="project" value="InterPro"/>
</dbReference>
<organism evidence="6 7">
    <name type="scientific">Schistosoma japonicum</name>
    <name type="common">Blood fluke</name>
    <dbReference type="NCBI Taxonomy" id="6182"/>
    <lineage>
        <taxon>Eukaryota</taxon>
        <taxon>Metazoa</taxon>
        <taxon>Spiralia</taxon>
        <taxon>Lophotrochozoa</taxon>
        <taxon>Platyhelminthes</taxon>
        <taxon>Trematoda</taxon>
        <taxon>Digenea</taxon>
        <taxon>Strigeidida</taxon>
        <taxon>Schistosomatoidea</taxon>
        <taxon>Schistosomatidae</taxon>
        <taxon>Schistosoma</taxon>
    </lineage>
</organism>
<evidence type="ECO:0000259" key="4">
    <source>
        <dbReference type="Pfam" id="PF08976"/>
    </source>
</evidence>
<sequence length="666" mass="78293">MNLKSSNNNDNNELQSNDALIAIKDNKVTSSTIDQQQFTSVKSIIPNLMKLFTKGYRRICKTIEYCTKQYINKQHEDNQHSIKNLPKGYTIADVFLSTLTYLNLPLIQRIQIGQFFTRYGLMITQNNLLPYGELFRRFQDRTEAGVLHQMLTDTLMTKRKSFKNDENENILQLEHELIRRFHGDFLHLLNTLRNFDLQRSGVVSPETFRIILYNHYGYEFTTESFNEFLNYLPLDFNGNVKYTEFMRQFNLKSEICKSTLKNESNDQCQTENFNSSFVVNNNDKSIDSTESNSINRKKTPPVTITQQRTLNELKQLIHETLKLNIHEIEKRFYELDEMNSGCLNQEQLYQLLKGFNIQPEISRGEIRKLWPEFFIDQRHCLSFHEFIRYFLYCKLDAAYPNAKISPPRLGDTDLMRLSNKLNGVSCLIKDSLRAKIDFMFDRLYNEFLEMDPKGTGYITPRQLTSVLRELCLQVSNREIDDLIKKFDIHKDGKISYLALLQPFIRKRLLKFNVLDNKLAIHNLTNKIIGIDEVNKLQLSTLLPILNEIQPKVPISRLNWNKMHRSMKQVDPTNCGRLNVTVFKDLYEKGTGIHLTDEQLYHLLTILDPHISNTLPYTHLLEVIQSQVFNNENQTKRLNVEDKGDNFNKELNQQQQRHEQEKTLNVD</sequence>
<dbReference type="Pfam" id="PF08976">
    <property type="entry name" value="EF-hand_11"/>
    <property type="match status" value="1"/>
</dbReference>
<proteinExistence type="predicted"/>
<keyword evidence="3" id="KW-0106">Calcium</keyword>
<feature type="domain" description="EF-hand" evidence="5">
    <location>
        <begin position="440"/>
        <end position="496"/>
    </location>
</feature>
<evidence type="ECO:0000313" key="7">
    <source>
        <dbReference type="Proteomes" id="UP000311919"/>
    </source>
</evidence>
<evidence type="ECO:0000259" key="5">
    <source>
        <dbReference type="Pfam" id="PF13499"/>
    </source>
</evidence>
<dbReference type="STRING" id="6182.A0A4Z2D3C2"/>
<dbReference type="InterPro" id="IPR002048">
    <property type="entry name" value="EF_hand_dom"/>
</dbReference>
<comment type="caution">
    <text evidence="6">The sequence shown here is derived from an EMBL/GenBank/DDBJ whole genome shotgun (WGS) entry which is preliminary data.</text>
</comment>
<feature type="domain" description="DJBP EF-hand" evidence="4">
    <location>
        <begin position="188"/>
        <end position="252"/>
    </location>
</feature>
<dbReference type="Pfam" id="PF13499">
    <property type="entry name" value="EF-hand_7"/>
    <property type="match status" value="1"/>
</dbReference>
<keyword evidence="1" id="KW-0597">Phosphoprotein</keyword>
<evidence type="ECO:0000256" key="3">
    <source>
        <dbReference type="ARBA" id="ARBA00022837"/>
    </source>
</evidence>
<accession>A0A4Z2D3C2</accession>
<dbReference type="CDD" id="cd00051">
    <property type="entry name" value="EFh"/>
    <property type="match status" value="1"/>
</dbReference>
<evidence type="ECO:0000313" key="6">
    <source>
        <dbReference type="EMBL" id="TNN11001.1"/>
    </source>
</evidence>
<dbReference type="SUPFAM" id="SSF47473">
    <property type="entry name" value="EF-hand"/>
    <property type="match status" value="2"/>
</dbReference>